<organism evidence="2 3">
    <name type="scientific">Blastomyces parvus</name>
    <dbReference type="NCBI Taxonomy" id="2060905"/>
    <lineage>
        <taxon>Eukaryota</taxon>
        <taxon>Fungi</taxon>
        <taxon>Dikarya</taxon>
        <taxon>Ascomycota</taxon>
        <taxon>Pezizomycotina</taxon>
        <taxon>Eurotiomycetes</taxon>
        <taxon>Eurotiomycetidae</taxon>
        <taxon>Onygenales</taxon>
        <taxon>Ajellomycetaceae</taxon>
        <taxon>Blastomyces</taxon>
    </lineage>
</organism>
<protein>
    <recommendedName>
        <fullName evidence="1">HNH nuclease domain-containing protein</fullName>
    </recommendedName>
</protein>
<keyword evidence="3" id="KW-1185">Reference proteome</keyword>
<comment type="caution">
    <text evidence="2">The sequence shown here is derived from an EMBL/GenBank/DDBJ whole genome shotgun (WGS) entry which is preliminary data.</text>
</comment>
<dbReference type="Proteomes" id="UP000224080">
    <property type="component" value="Unassembled WGS sequence"/>
</dbReference>
<proteinExistence type="predicted"/>
<dbReference type="STRING" id="2060905.A0A2B7X3J7"/>
<evidence type="ECO:0000313" key="2">
    <source>
        <dbReference type="EMBL" id="PGH03459.1"/>
    </source>
</evidence>
<name>A0A2B7X3J7_9EURO</name>
<accession>A0A2B7X3J7</accession>
<sequence length="407" mass="44298">MAGLSFSLPTGRESSAHHCHQASPEGVLDFSAPSLSAAEQAQAQAVISTLLNHCEPLQSSKPYKKVTLVRLTYEHCHSVDLFLLQFFTYFDVFYCSSSGIATQPSFEQGLARCAGFSSQSPAAQKQKTESVMDSFAEYLFNNFFLPMKAVGSKTPQASAASLSAPIIDNVVGTSARLSVLRRDCLMRDHHRCVVTRQFDLTEAIERADRDPEPKDDDDRPLAGPLTRLEVAHIIPHSIMSSKTTDGEPELSASRKTALSILKMFDPGVIHLIEGSNIDHPSNAISLAADLHTCFGLFKLTFEAVDSTTSTDHTYTISSSNALVRNSYNLPVTRSLLLSPNHTIDPPSVKLLALHRAIARILELSAAGTYIDRIIRDMEEVWVRSDGSAELGRIVGLKLGGWLGGVAA</sequence>
<feature type="domain" description="HNH nuclease" evidence="1">
    <location>
        <begin position="211"/>
        <end position="302"/>
    </location>
</feature>
<dbReference type="EMBL" id="PDNC01000048">
    <property type="protein sequence ID" value="PGH03459.1"/>
    <property type="molecule type" value="Genomic_DNA"/>
</dbReference>
<dbReference type="OrthoDB" id="4186564at2759"/>
<evidence type="ECO:0000259" key="1">
    <source>
        <dbReference type="Pfam" id="PF13391"/>
    </source>
</evidence>
<evidence type="ECO:0000313" key="3">
    <source>
        <dbReference type="Proteomes" id="UP000224080"/>
    </source>
</evidence>
<dbReference type="InterPro" id="IPR003615">
    <property type="entry name" value="HNH_nuc"/>
</dbReference>
<gene>
    <name evidence="2" type="ORF">GX51_04033</name>
</gene>
<dbReference type="AlphaFoldDB" id="A0A2B7X3J7"/>
<dbReference type="Pfam" id="PF13391">
    <property type="entry name" value="HNH_2"/>
    <property type="match status" value="1"/>
</dbReference>
<reference evidence="2 3" key="1">
    <citation type="submission" date="2017-10" db="EMBL/GenBank/DDBJ databases">
        <title>Comparative genomics in systemic dimorphic fungi from Ajellomycetaceae.</title>
        <authorList>
            <person name="Munoz J.F."/>
            <person name="Mcewen J.G."/>
            <person name="Clay O.K."/>
            <person name="Cuomo C.A."/>
        </authorList>
    </citation>
    <scope>NUCLEOTIDE SEQUENCE [LARGE SCALE GENOMIC DNA]</scope>
    <source>
        <strain evidence="2 3">UAMH130</strain>
    </source>
</reference>